<keyword evidence="5" id="KW-1185">Reference proteome</keyword>
<organism evidence="4 5">
    <name type="scientific">Amycolatopsis bartoniae</name>
    <dbReference type="NCBI Taxonomy" id="941986"/>
    <lineage>
        <taxon>Bacteria</taxon>
        <taxon>Bacillati</taxon>
        <taxon>Actinomycetota</taxon>
        <taxon>Actinomycetes</taxon>
        <taxon>Pseudonocardiales</taxon>
        <taxon>Pseudonocardiaceae</taxon>
        <taxon>Amycolatopsis</taxon>
    </lineage>
</organism>
<dbReference type="GO" id="GO:0005524">
    <property type="term" value="F:ATP binding"/>
    <property type="evidence" value="ECO:0007669"/>
    <property type="project" value="UniProtKB-UniRule"/>
</dbReference>
<keyword evidence="1" id="KW-0547">Nucleotide-binding</keyword>
<keyword evidence="1" id="KW-0067">ATP-binding</keyword>
<evidence type="ECO:0000259" key="3">
    <source>
        <dbReference type="PROSITE" id="PS50975"/>
    </source>
</evidence>
<dbReference type="AlphaFoldDB" id="A0A8H9IYA5"/>
<feature type="region of interest" description="Disordered" evidence="2">
    <location>
        <begin position="313"/>
        <end position="345"/>
    </location>
</feature>
<name>A0A8H9IYA5_9PSEU</name>
<dbReference type="PANTHER" id="PTHR21621:SF0">
    <property type="entry name" value="BETA-CITRYLGLUTAMATE SYNTHASE B-RELATED"/>
    <property type="match status" value="1"/>
</dbReference>
<sequence length="345" mass="37462">MPPGAVFLISRTTDRADDLVALELHRRAVPFRRFNVDLFPRQASVVFDPVAGTLALDGEDASALLRGEARVWCRGLRFPRQAGNDADRYVLDESADLLTGVLACAPPVKWMNHPDAVTAASGKARQLRLAARLGFAVPATVLTNDLRAVRDHCRAHPDSVAKPVTGRRFTVGEHAVSVYTAALTAPDAGAPAMTTPFCAQERLTGEDVRVTVIGRRCHAVAITTRSDAVDWRLARDDDVGYRKAELPPDVRNRVLDLVAAFGLRYAAVDLFRAGDRYHFLELNPGGQWAWLEHACGLPLTRLIADELLSEESHHDPVRAEPAAPARGARAAPGPHDQPAAPVRAV</sequence>
<dbReference type="Proteomes" id="UP000658656">
    <property type="component" value="Unassembled WGS sequence"/>
</dbReference>
<dbReference type="PROSITE" id="PS50975">
    <property type="entry name" value="ATP_GRASP"/>
    <property type="match status" value="1"/>
</dbReference>
<evidence type="ECO:0000313" key="4">
    <source>
        <dbReference type="EMBL" id="GHF70232.1"/>
    </source>
</evidence>
<dbReference type="InterPro" id="IPR011761">
    <property type="entry name" value="ATP-grasp"/>
</dbReference>
<dbReference type="RefSeq" id="WP_145933331.1">
    <property type="nucleotide sequence ID" value="NZ_BNAV01000008.1"/>
</dbReference>
<feature type="domain" description="ATP-grasp" evidence="3">
    <location>
        <begin position="127"/>
        <end position="308"/>
    </location>
</feature>
<evidence type="ECO:0000256" key="1">
    <source>
        <dbReference type="PROSITE-ProRule" id="PRU00409"/>
    </source>
</evidence>
<dbReference type="GO" id="GO:0046872">
    <property type="term" value="F:metal ion binding"/>
    <property type="evidence" value="ECO:0007669"/>
    <property type="project" value="InterPro"/>
</dbReference>
<dbReference type="SUPFAM" id="SSF56059">
    <property type="entry name" value="Glutathione synthetase ATP-binding domain-like"/>
    <property type="match status" value="1"/>
</dbReference>
<accession>A0A8H9IYA5</accession>
<feature type="compositionally biased region" description="Low complexity" evidence="2">
    <location>
        <begin position="319"/>
        <end position="334"/>
    </location>
</feature>
<protein>
    <recommendedName>
        <fullName evidence="3">ATP-grasp domain-containing protein</fullName>
    </recommendedName>
</protein>
<reference evidence="4" key="1">
    <citation type="journal article" date="2014" name="Int. J. Syst. Evol. Microbiol.">
        <title>Complete genome sequence of Corynebacterium casei LMG S-19264T (=DSM 44701T), isolated from a smear-ripened cheese.</title>
        <authorList>
            <consortium name="US DOE Joint Genome Institute (JGI-PGF)"/>
            <person name="Walter F."/>
            <person name="Albersmeier A."/>
            <person name="Kalinowski J."/>
            <person name="Ruckert C."/>
        </authorList>
    </citation>
    <scope>NUCLEOTIDE SEQUENCE</scope>
    <source>
        <strain evidence="4">CGMCC 4.7679</strain>
    </source>
</reference>
<evidence type="ECO:0000313" key="5">
    <source>
        <dbReference type="Proteomes" id="UP000658656"/>
    </source>
</evidence>
<reference evidence="4" key="2">
    <citation type="submission" date="2020-09" db="EMBL/GenBank/DDBJ databases">
        <authorList>
            <person name="Sun Q."/>
            <person name="Zhou Y."/>
        </authorList>
    </citation>
    <scope>NUCLEOTIDE SEQUENCE</scope>
    <source>
        <strain evidence="4">CGMCC 4.7679</strain>
    </source>
</reference>
<dbReference type="PANTHER" id="PTHR21621">
    <property type="entry name" value="RIBOSOMAL PROTEIN S6 MODIFICATION PROTEIN"/>
    <property type="match status" value="1"/>
</dbReference>
<dbReference type="EMBL" id="BNAV01000008">
    <property type="protein sequence ID" value="GHF70232.1"/>
    <property type="molecule type" value="Genomic_DNA"/>
</dbReference>
<dbReference type="GO" id="GO:0005737">
    <property type="term" value="C:cytoplasm"/>
    <property type="evidence" value="ECO:0007669"/>
    <property type="project" value="TreeGrafter"/>
</dbReference>
<comment type="caution">
    <text evidence="4">The sequence shown here is derived from an EMBL/GenBank/DDBJ whole genome shotgun (WGS) entry which is preliminary data.</text>
</comment>
<gene>
    <name evidence="4" type="ORF">GCM10017566_49980</name>
</gene>
<dbReference type="OrthoDB" id="9794735at2"/>
<proteinExistence type="predicted"/>
<dbReference type="Gene3D" id="3.30.470.20">
    <property type="entry name" value="ATP-grasp fold, B domain"/>
    <property type="match status" value="1"/>
</dbReference>
<dbReference type="GO" id="GO:0009432">
    <property type="term" value="P:SOS response"/>
    <property type="evidence" value="ECO:0007669"/>
    <property type="project" value="TreeGrafter"/>
</dbReference>
<evidence type="ECO:0000256" key="2">
    <source>
        <dbReference type="SAM" id="MobiDB-lite"/>
    </source>
</evidence>
<dbReference type="GO" id="GO:0018169">
    <property type="term" value="F:ribosomal S6-glutamic acid ligase activity"/>
    <property type="evidence" value="ECO:0007669"/>
    <property type="project" value="TreeGrafter"/>
</dbReference>